<feature type="transmembrane region" description="Helical" evidence="1">
    <location>
        <begin position="30"/>
        <end position="45"/>
    </location>
</feature>
<accession>A0A427V1N0</accession>
<evidence type="ECO:0000313" key="3">
    <source>
        <dbReference type="Proteomes" id="UP000275331"/>
    </source>
</evidence>
<protein>
    <submittedName>
        <fullName evidence="2">Uncharacterized protein</fullName>
    </submittedName>
</protein>
<keyword evidence="1" id="KW-0812">Transmembrane</keyword>
<dbReference type="OrthoDB" id="9157170at2"/>
<dbReference type="RefSeq" id="WP_125293502.1">
    <property type="nucleotide sequence ID" value="NZ_RHWZ01000005.1"/>
</dbReference>
<reference evidence="2 3" key="1">
    <citation type="submission" date="2018-10" db="EMBL/GenBank/DDBJ databases">
        <title>Transmission dynamics of multidrug resistant bacteria on intensive care unit surfaces.</title>
        <authorList>
            <person name="D'Souza A.W."/>
            <person name="Potter R.F."/>
            <person name="Wallace M."/>
            <person name="Shupe A."/>
            <person name="Patel S."/>
            <person name="Sun S."/>
            <person name="Gul D."/>
            <person name="Kwon J.H."/>
            <person name="Andleeb S."/>
            <person name="Burnham C.-A.D."/>
            <person name="Dantas G."/>
        </authorList>
    </citation>
    <scope>NUCLEOTIDE SEQUENCE [LARGE SCALE GENOMIC DNA]</scope>
    <source>
        <strain evidence="2 3">AS_373</strain>
    </source>
</reference>
<organism evidence="2 3">
    <name type="scientific">Atlantibacter subterraneus</name>
    <dbReference type="NCBI Taxonomy" id="255519"/>
    <lineage>
        <taxon>Bacteria</taxon>
        <taxon>Pseudomonadati</taxon>
        <taxon>Pseudomonadota</taxon>
        <taxon>Gammaproteobacteria</taxon>
        <taxon>Enterobacterales</taxon>
        <taxon>Enterobacteriaceae</taxon>
        <taxon>Atlantibacter</taxon>
    </lineage>
</organism>
<keyword evidence="1" id="KW-0472">Membrane</keyword>
<proteinExistence type="predicted"/>
<evidence type="ECO:0000313" key="2">
    <source>
        <dbReference type="EMBL" id="RSE26603.1"/>
    </source>
</evidence>
<gene>
    <name evidence="2" type="ORF">EGT71_09235</name>
</gene>
<keyword evidence="1" id="KW-1133">Transmembrane helix</keyword>
<name>A0A427V1N0_9ENTR</name>
<dbReference type="EMBL" id="RHXB01000005">
    <property type="protein sequence ID" value="RSE26603.1"/>
    <property type="molecule type" value="Genomic_DNA"/>
</dbReference>
<sequence length="198" mass="22365">MNKILVALGFFVLVATCAFALREPETLFFIIPTFIFIGWLFAKIAEKAKYNTRLSKAEQNGTLRFCAIAFLTVTLISNGGYLYWINSLTPIFGDEYTNRLQREENKKKAEQYEQSLRMEEFRKTSSAKESVKKTLKDSSSAKFSGEKSGRDGAVCGYVNAKNSFGAYAGDSRYISISGRSLIDDGSIEFKENWERLCI</sequence>
<dbReference type="Proteomes" id="UP000275331">
    <property type="component" value="Unassembled WGS sequence"/>
</dbReference>
<dbReference type="AlphaFoldDB" id="A0A427V1N0"/>
<evidence type="ECO:0000256" key="1">
    <source>
        <dbReference type="SAM" id="Phobius"/>
    </source>
</evidence>
<feature type="transmembrane region" description="Helical" evidence="1">
    <location>
        <begin position="65"/>
        <end position="84"/>
    </location>
</feature>
<comment type="caution">
    <text evidence="2">The sequence shown here is derived from an EMBL/GenBank/DDBJ whole genome shotgun (WGS) entry which is preliminary data.</text>
</comment>